<proteinExistence type="predicted"/>
<keyword evidence="4" id="KW-1185">Reference proteome</keyword>
<evidence type="ECO:0000313" key="4">
    <source>
        <dbReference type="Proteomes" id="UP000544090"/>
    </source>
</evidence>
<evidence type="ECO:0000256" key="1">
    <source>
        <dbReference type="ARBA" id="ARBA00022679"/>
    </source>
</evidence>
<sequence length="618" mass="67563">MSMAETAGRTAAALPEGKYFMVLWGLAENFGGMTTMCLHRAGAFSRFGGREAAIISFEPKPSYQALTDRLREQGKLAPGTQVLNVFQHYRDADLDGLPAVAQPAVPEDQGPAGQPEVVLDPSGEVFMRTIMRPDGTTVAHRRYYRPDGTEFFRDEAPVDAAGKPLGRYLTLLDRTGNAVGRWRTAGDFYRHWMRELAGGDRAVFIVDSGFAAQVVAPLDEQHILKLVVIHNSHIAGGGDPFTGKLATGRKPIFEDSAAWDGLVFLTRKQREDYELRFGRATNLFTVSNPKPRAEALPPFEGRDRRRGVMVVRLESQKNVADAVDVMALVHQKLPDVVLDVYGKGSLRDEVQARIEEQGLTEVVRLRGHAPNAAAEFETACFSLLTSRNEGQPLALMESLGRGCPPVSYDIRYGPSDVIEDGVNGFLVPARDTAAAAERVVRLCTDAELAREMGRRAWERSEAFSDTAVIGQWAAVLEQAWRQVPDRVVLSGLDFTLRELGLPAAGGLEIEGELAWRQSAGPALEDLVRANLVVGRRAGGAPVFFPAEVLERGPGRLRLRAAVTDGQLDEGVSGDNGFLDIYLQVEGNNVLHTFRIGYPGGSTWRPYATVHGSLSLQYA</sequence>
<dbReference type="SUPFAM" id="SSF53756">
    <property type="entry name" value="UDP-Glycosyltransferase/glycogen phosphorylase"/>
    <property type="match status" value="1"/>
</dbReference>
<dbReference type="Pfam" id="PF00534">
    <property type="entry name" value="Glycos_transf_1"/>
    <property type="match status" value="1"/>
</dbReference>
<dbReference type="PANTHER" id="PTHR12526">
    <property type="entry name" value="GLYCOSYLTRANSFERASE"/>
    <property type="match status" value="1"/>
</dbReference>
<comment type="caution">
    <text evidence="3">The sequence shown here is derived from an EMBL/GenBank/DDBJ whole genome shotgun (WGS) entry which is preliminary data.</text>
</comment>
<evidence type="ECO:0000313" key="3">
    <source>
        <dbReference type="EMBL" id="NKX56491.1"/>
    </source>
</evidence>
<dbReference type="GO" id="GO:0016757">
    <property type="term" value="F:glycosyltransferase activity"/>
    <property type="evidence" value="ECO:0007669"/>
    <property type="project" value="InterPro"/>
</dbReference>
<protein>
    <submittedName>
        <fullName evidence="3">Glycosyltransferase</fullName>
    </submittedName>
</protein>
<dbReference type="EMBL" id="JAAZSQ010000025">
    <property type="protein sequence ID" value="NKX56491.1"/>
    <property type="molecule type" value="Genomic_DNA"/>
</dbReference>
<organism evidence="3 4">
    <name type="scientific">Arthrobacter mobilis</name>
    <dbReference type="NCBI Taxonomy" id="2724944"/>
    <lineage>
        <taxon>Bacteria</taxon>
        <taxon>Bacillati</taxon>
        <taxon>Actinomycetota</taxon>
        <taxon>Actinomycetes</taxon>
        <taxon>Micrococcales</taxon>
        <taxon>Micrococcaceae</taxon>
        <taxon>Arthrobacter</taxon>
    </lineage>
</organism>
<dbReference type="PANTHER" id="PTHR12526:SF630">
    <property type="entry name" value="GLYCOSYLTRANSFERASE"/>
    <property type="match status" value="1"/>
</dbReference>
<dbReference type="InterPro" id="IPR001296">
    <property type="entry name" value="Glyco_trans_1"/>
</dbReference>
<evidence type="ECO:0000259" key="2">
    <source>
        <dbReference type="Pfam" id="PF00534"/>
    </source>
</evidence>
<feature type="domain" description="Glycosyl transferase family 1" evidence="2">
    <location>
        <begin position="308"/>
        <end position="456"/>
    </location>
</feature>
<name>A0A7X6QM72_9MICC</name>
<dbReference type="Gene3D" id="3.40.50.2000">
    <property type="entry name" value="Glycogen Phosphorylase B"/>
    <property type="match status" value="3"/>
</dbReference>
<keyword evidence="1 3" id="KW-0808">Transferase</keyword>
<dbReference type="AlphaFoldDB" id="A0A7X6QM72"/>
<gene>
    <name evidence="3" type="ORF">HGG74_18575</name>
</gene>
<reference evidence="3 4" key="1">
    <citation type="submission" date="2020-04" db="EMBL/GenBank/DDBJ databases">
        <title>Arthrobacter sp. nov.</title>
        <authorList>
            <person name="Liu S."/>
        </authorList>
    </citation>
    <scope>NUCLEOTIDE SEQUENCE [LARGE SCALE GENOMIC DNA]</scope>
    <source>
        <strain evidence="3 4">E918</strain>
    </source>
</reference>
<dbReference type="Proteomes" id="UP000544090">
    <property type="component" value="Unassembled WGS sequence"/>
</dbReference>
<accession>A0A7X6QM72</accession>